<name>A0ABP9SC69_9ACTN</name>
<evidence type="ECO:0000256" key="5">
    <source>
        <dbReference type="SAM" id="Phobius"/>
    </source>
</evidence>
<comment type="subcellular location">
    <subcellularLocation>
        <location evidence="1">Membrane</location>
        <topology evidence="1">Multi-pass membrane protein</topology>
    </subcellularLocation>
</comment>
<organism evidence="6 7">
    <name type="scientific">Rugosimonospora acidiphila</name>
    <dbReference type="NCBI Taxonomy" id="556531"/>
    <lineage>
        <taxon>Bacteria</taxon>
        <taxon>Bacillati</taxon>
        <taxon>Actinomycetota</taxon>
        <taxon>Actinomycetes</taxon>
        <taxon>Micromonosporales</taxon>
        <taxon>Micromonosporaceae</taxon>
        <taxon>Rugosimonospora</taxon>
    </lineage>
</organism>
<feature type="transmembrane region" description="Helical" evidence="5">
    <location>
        <begin position="82"/>
        <end position="102"/>
    </location>
</feature>
<evidence type="ECO:0000256" key="3">
    <source>
        <dbReference type="ARBA" id="ARBA00022989"/>
    </source>
</evidence>
<keyword evidence="7" id="KW-1185">Reference proteome</keyword>
<evidence type="ECO:0000256" key="1">
    <source>
        <dbReference type="ARBA" id="ARBA00004141"/>
    </source>
</evidence>
<feature type="transmembrane region" description="Helical" evidence="5">
    <location>
        <begin position="55"/>
        <end position="75"/>
    </location>
</feature>
<dbReference type="Proteomes" id="UP001501570">
    <property type="component" value="Unassembled WGS sequence"/>
</dbReference>
<keyword evidence="3 5" id="KW-1133">Transmembrane helix</keyword>
<dbReference type="EMBL" id="BAABJQ010000020">
    <property type="protein sequence ID" value="GAA5194041.1"/>
    <property type="molecule type" value="Genomic_DNA"/>
</dbReference>
<evidence type="ECO:0000256" key="2">
    <source>
        <dbReference type="ARBA" id="ARBA00022692"/>
    </source>
</evidence>
<reference evidence="7" key="1">
    <citation type="journal article" date="2019" name="Int. J. Syst. Evol. Microbiol.">
        <title>The Global Catalogue of Microorganisms (GCM) 10K type strain sequencing project: providing services to taxonomists for standard genome sequencing and annotation.</title>
        <authorList>
            <consortium name="The Broad Institute Genomics Platform"/>
            <consortium name="The Broad Institute Genome Sequencing Center for Infectious Disease"/>
            <person name="Wu L."/>
            <person name="Ma J."/>
        </authorList>
    </citation>
    <scope>NUCLEOTIDE SEQUENCE [LARGE SCALE GENOMIC DNA]</scope>
    <source>
        <strain evidence="7">JCM 18304</strain>
    </source>
</reference>
<gene>
    <name evidence="6" type="ORF">GCM10023322_57460</name>
</gene>
<dbReference type="InterPro" id="IPR032808">
    <property type="entry name" value="DoxX"/>
</dbReference>
<protein>
    <recommendedName>
        <fullName evidence="8">DoxX-like family protein</fullName>
    </recommendedName>
</protein>
<keyword evidence="4 5" id="KW-0472">Membrane</keyword>
<evidence type="ECO:0008006" key="8">
    <source>
        <dbReference type="Google" id="ProtNLM"/>
    </source>
</evidence>
<keyword evidence="2 5" id="KW-0812">Transmembrane</keyword>
<dbReference type="Pfam" id="PF13564">
    <property type="entry name" value="DoxX_2"/>
    <property type="match status" value="1"/>
</dbReference>
<sequence>MANAGVGIADLARARFVLATSASVRVPPTWLPTLRILKIAGAVGIPLGLLGAQPIAIAAAIGLILFFVGAVVAHLRARALRAIVGPGRYLALAVASLILLVAR</sequence>
<proteinExistence type="predicted"/>
<evidence type="ECO:0000313" key="7">
    <source>
        <dbReference type="Proteomes" id="UP001501570"/>
    </source>
</evidence>
<evidence type="ECO:0000313" key="6">
    <source>
        <dbReference type="EMBL" id="GAA5194041.1"/>
    </source>
</evidence>
<accession>A0ABP9SC69</accession>
<evidence type="ECO:0000256" key="4">
    <source>
        <dbReference type="ARBA" id="ARBA00023136"/>
    </source>
</evidence>
<comment type="caution">
    <text evidence="6">The sequence shown here is derived from an EMBL/GenBank/DDBJ whole genome shotgun (WGS) entry which is preliminary data.</text>
</comment>